<name>A0A022Q8L6_ERYGU</name>
<proteinExistence type="predicted"/>
<keyword evidence="3" id="KW-1185">Reference proteome</keyword>
<dbReference type="EMBL" id="KI632098">
    <property type="protein sequence ID" value="EYU25002.1"/>
    <property type="molecule type" value="Genomic_DNA"/>
</dbReference>
<protein>
    <recommendedName>
        <fullName evidence="4">DUF4408 domain-containing protein</fullName>
    </recommendedName>
</protein>
<evidence type="ECO:0000256" key="1">
    <source>
        <dbReference type="SAM" id="Phobius"/>
    </source>
</evidence>
<dbReference type="PhylomeDB" id="A0A022Q8L6"/>
<keyword evidence="1" id="KW-0472">Membrane</keyword>
<gene>
    <name evidence="2" type="ORF">MIMGU_mgv1a018250mg</name>
</gene>
<dbReference type="PANTHER" id="PTHR36595:SF1">
    <property type="entry name" value="TRANSMEMBRANE PROTEIN"/>
    <property type="match status" value="1"/>
</dbReference>
<organism evidence="2 3">
    <name type="scientific">Erythranthe guttata</name>
    <name type="common">Yellow monkey flower</name>
    <name type="synonym">Mimulus guttatus</name>
    <dbReference type="NCBI Taxonomy" id="4155"/>
    <lineage>
        <taxon>Eukaryota</taxon>
        <taxon>Viridiplantae</taxon>
        <taxon>Streptophyta</taxon>
        <taxon>Embryophyta</taxon>
        <taxon>Tracheophyta</taxon>
        <taxon>Spermatophyta</taxon>
        <taxon>Magnoliopsida</taxon>
        <taxon>eudicotyledons</taxon>
        <taxon>Gunneridae</taxon>
        <taxon>Pentapetalae</taxon>
        <taxon>asterids</taxon>
        <taxon>lamiids</taxon>
        <taxon>Lamiales</taxon>
        <taxon>Phrymaceae</taxon>
        <taxon>Erythranthe</taxon>
    </lineage>
</organism>
<evidence type="ECO:0000313" key="3">
    <source>
        <dbReference type="Proteomes" id="UP000030748"/>
    </source>
</evidence>
<accession>A0A022Q8L6</accession>
<reference evidence="2 3" key="1">
    <citation type="journal article" date="2013" name="Proc. Natl. Acad. Sci. U.S.A.">
        <title>Fine-scale variation in meiotic recombination in Mimulus inferred from population shotgun sequencing.</title>
        <authorList>
            <person name="Hellsten U."/>
            <person name="Wright K.M."/>
            <person name="Jenkins J."/>
            <person name="Shu S."/>
            <person name="Yuan Y."/>
            <person name="Wessler S.R."/>
            <person name="Schmutz J."/>
            <person name="Willis J.H."/>
            <person name="Rokhsar D.S."/>
        </authorList>
    </citation>
    <scope>NUCLEOTIDE SEQUENCE [LARGE SCALE GENOMIC DNA]</scope>
    <source>
        <strain evidence="3">cv. DUN x IM62</strain>
    </source>
</reference>
<feature type="transmembrane region" description="Helical" evidence="1">
    <location>
        <begin position="12"/>
        <end position="32"/>
    </location>
</feature>
<dbReference type="eggNOG" id="ENOG502SA1A">
    <property type="taxonomic scope" value="Eukaryota"/>
</dbReference>
<dbReference type="Proteomes" id="UP000030748">
    <property type="component" value="Unassembled WGS sequence"/>
</dbReference>
<dbReference type="PANTHER" id="PTHR36595">
    <property type="entry name" value="TRANSMEMBRANE PROTEIN"/>
    <property type="match status" value="1"/>
</dbReference>
<sequence length="140" mass="15875">MLDSTIELISMAASNSLAVFCFCNLIIAILLVGSSKPISNFDEFEPKSSPTIVVHDVIDDVIHDNLEKNAVLEADNDLVQTEEEKVSSVTVSIIDTVENEDEDEDEETEDEELRKKFEEFIERTNRAWRAEKMKTHSLVQ</sequence>
<dbReference type="STRING" id="4155.A0A022Q8L6"/>
<evidence type="ECO:0008006" key="4">
    <source>
        <dbReference type="Google" id="ProtNLM"/>
    </source>
</evidence>
<keyword evidence="1" id="KW-1133">Transmembrane helix</keyword>
<keyword evidence="1" id="KW-0812">Transmembrane</keyword>
<evidence type="ECO:0000313" key="2">
    <source>
        <dbReference type="EMBL" id="EYU25002.1"/>
    </source>
</evidence>
<dbReference type="AlphaFoldDB" id="A0A022Q8L6"/>